<proteinExistence type="predicted"/>
<name>A0A0E9WY71_ANGAN</name>
<organism evidence="1">
    <name type="scientific">Anguilla anguilla</name>
    <name type="common">European freshwater eel</name>
    <name type="synonym">Muraena anguilla</name>
    <dbReference type="NCBI Taxonomy" id="7936"/>
    <lineage>
        <taxon>Eukaryota</taxon>
        <taxon>Metazoa</taxon>
        <taxon>Chordata</taxon>
        <taxon>Craniata</taxon>
        <taxon>Vertebrata</taxon>
        <taxon>Euteleostomi</taxon>
        <taxon>Actinopterygii</taxon>
        <taxon>Neopterygii</taxon>
        <taxon>Teleostei</taxon>
        <taxon>Anguilliformes</taxon>
        <taxon>Anguillidae</taxon>
        <taxon>Anguilla</taxon>
    </lineage>
</organism>
<sequence length="88" mass="10243">MYSRGHQAPSSDVLCNCAEDCFFLNFLNVKQFLICYNLNCFSQPNQGHKVFSTSRTKKVFYLKSFCYIQQLSDQSLMRSCTSKTIQLF</sequence>
<accession>A0A0E9WY71</accession>
<reference evidence="1" key="2">
    <citation type="journal article" date="2015" name="Fish Shellfish Immunol.">
        <title>Early steps in the European eel (Anguilla anguilla)-Vibrio vulnificus interaction in the gills: Role of the RtxA13 toxin.</title>
        <authorList>
            <person name="Callol A."/>
            <person name="Pajuelo D."/>
            <person name="Ebbesson L."/>
            <person name="Teles M."/>
            <person name="MacKenzie S."/>
            <person name="Amaro C."/>
        </authorList>
    </citation>
    <scope>NUCLEOTIDE SEQUENCE</scope>
</reference>
<dbReference type="EMBL" id="GBXM01013411">
    <property type="protein sequence ID" value="JAH95166.1"/>
    <property type="molecule type" value="Transcribed_RNA"/>
</dbReference>
<evidence type="ECO:0000313" key="1">
    <source>
        <dbReference type="EMBL" id="JAH95166.1"/>
    </source>
</evidence>
<dbReference type="AlphaFoldDB" id="A0A0E9WY71"/>
<protein>
    <submittedName>
        <fullName evidence="1">Uncharacterized protein</fullName>
    </submittedName>
</protein>
<reference evidence="1" key="1">
    <citation type="submission" date="2014-11" db="EMBL/GenBank/DDBJ databases">
        <authorList>
            <person name="Amaro Gonzalez C."/>
        </authorList>
    </citation>
    <scope>NUCLEOTIDE SEQUENCE</scope>
</reference>